<dbReference type="PANTHER" id="PTHR32322">
    <property type="entry name" value="INNER MEMBRANE TRANSPORTER"/>
    <property type="match status" value="1"/>
</dbReference>
<dbReference type="EMBL" id="UGKR01000003">
    <property type="protein sequence ID" value="STS93083.1"/>
    <property type="molecule type" value="Genomic_DNA"/>
</dbReference>
<dbReference type="RefSeq" id="WP_012540631.1">
    <property type="nucleotide sequence ID" value="NC_011283.1"/>
</dbReference>
<sequence>MAFLSRSLMIDLLLTALAPAIWGTTYIVTSQFLPPDRPFIAALLRVLPAGIALLIWSRRFPQRGEWAKLIVTGILNIGAFQALLFIAAYRLPGGLAAVIGAIQPLLVMLLAWCVDRQRSPWLAVFSAIAGILGMAMLLLSPHTVLDPLGIGAAFLGAISMALGTWLSRRWALSLPIVALTGWQLAIGGVVLAPVALIVDPPLHQVTALQVAGYLWLCVAGAMLAYGLWFRGIGRLSPVAVSAMSLLSPVTAVVLGWIFLGQKIQGMALVGLIVVLASVLSIQRALARQAAGAKTKKAP</sequence>
<evidence type="ECO:0000313" key="10">
    <source>
        <dbReference type="EMBL" id="GKK00474.1"/>
    </source>
</evidence>
<dbReference type="EMBL" id="PICB01000642">
    <property type="protein sequence ID" value="PLP45174.1"/>
    <property type="molecule type" value="Genomic_DNA"/>
</dbReference>
<feature type="transmembrane region" description="Helical" evidence="7">
    <location>
        <begin position="121"/>
        <end position="142"/>
    </location>
</feature>
<evidence type="ECO:0000313" key="19">
    <source>
        <dbReference type="Proteomes" id="UP000516181"/>
    </source>
</evidence>
<evidence type="ECO:0000256" key="2">
    <source>
        <dbReference type="ARBA" id="ARBA00007362"/>
    </source>
</evidence>
<dbReference type="EMBL" id="BQTA01000016">
    <property type="protein sequence ID" value="GKK00474.1"/>
    <property type="molecule type" value="Genomic_DNA"/>
</dbReference>
<feature type="transmembrane region" description="Helical" evidence="7">
    <location>
        <begin position="148"/>
        <end position="167"/>
    </location>
</feature>
<dbReference type="Proteomes" id="UP000254545">
    <property type="component" value="Unassembled WGS sequence"/>
</dbReference>
<evidence type="ECO:0000256" key="7">
    <source>
        <dbReference type="SAM" id="Phobius"/>
    </source>
</evidence>
<dbReference type="InterPro" id="IPR037185">
    <property type="entry name" value="EmrE-like"/>
</dbReference>
<feature type="transmembrane region" description="Helical" evidence="7">
    <location>
        <begin position="95"/>
        <end position="114"/>
    </location>
</feature>
<dbReference type="Proteomes" id="UP001176846">
    <property type="component" value="Unassembled WGS sequence"/>
</dbReference>
<name>A0A087FJG7_KLEVA</name>
<dbReference type="PANTHER" id="PTHR32322:SF2">
    <property type="entry name" value="EAMA DOMAIN-CONTAINING PROTEIN"/>
    <property type="match status" value="1"/>
</dbReference>
<protein>
    <submittedName>
        <fullName evidence="10">ABC transporter permease</fullName>
    </submittedName>
    <submittedName>
        <fullName evidence="14">Drug/metabolite transporter permease</fullName>
    </submittedName>
    <submittedName>
        <fullName evidence="12">EamA family transporter</fullName>
    </submittedName>
</protein>
<feature type="transmembrane region" description="Helical" evidence="7">
    <location>
        <begin position="235"/>
        <end position="259"/>
    </location>
</feature>
<dbReference type="AlphaFoldDB" id="A0A087FJG7"/>
<dbReference type="Proteomes" id="UP001060507">
    <property type="component" value="Unassembled WGS sequence"/>
</dbReference>
<reference evidence="9" key="7">
    <citation type="submission" date="2022-05" db="EMBL/GenBank/DDBJ databases">
        <authorList>
            <person name="Alioto T."/>
            <person name="Alioto T."/>
            <person name="Gomez Garrido J."/>
        </authorList>
    </citation>
    <scope>NUCLEOTIDE SEQUENCE</scope>
    <source>
        <strain evidence="9">0</strain>
    </source>
</reference>
<keyword evidence="4 7" id="KW-0812">Transmembrane</keyword>
<dbReference type="GO" id="GO:0005886">
    <property type="term" value="C:plasma membrane"/>
    <property type="evidence" value="ECO:0007669"/>
    <property type="project" value="UniProtKB-SubCell"/>
</dbReference>
<dbReference type="SUPFAM" id="SSF103481">
    <property type="entry name" value="Multidrug resistance efflux transporter EmrE"/>
    <property type="match status" value="2"/>
</dbReference>
<evidence type="ECO:0000313" key="12">
    <source>
        <dbReference type="EMBL" id="PLP45174.1"/>
    </source>
</evidence>
<evidence type="ECO:0000313" key="11">
    <source>
        <dbReference type="EMBL" id="MEC6055770.1"/>
    </source>
</evidence>
<evidence type="ECO:0000256" key="4">
    <source>
        <dbReference type="ARBA" id="ARBA00022692"/>
    </source>
</evidence>
<reference evidence="12 16" key="2">
    <citation type="submission" date="2018-01" db="EMBL/GenBank/DDBJ databases">
        <title>Genomic study of Klebsiella pneumoniae.</title>
        <authorList>
            <person name="Yang Y."/>
            <person name="Bicalho R."/>
        </authorList>
    </citation>
    <scope>NUCLEOTIDE SEQUENCE [LARGE SCALE GENOMIC DNA]</scope>
    <source>
        <strain evidence="12 16">A5</strain>
    </source>
</reference>
<keyword evidence="20" id="KW-1185">Reference proteome</keyword>
<evidence type="ECO:0000313" key="20">
    <source>
        <dbReference type="Proteomes" id="UP000789617"/>
    </source>
</evidence>
<evidence type="ECO:0000313" key="15">
    <source>
        <dbReference type="EMBL" id="SXF94713.1"/>
    </source>
</evidence>
<keyword evidence="6 7" id="KW-0472">Membrane</keyword>
<evidence type="ECO:0000313" key="14">
    <source>
        <dbReference type="EMBL" id="STS93083.1"/>
    </source>
</evidence>
<dbReference type="EMBL" id="CAJOXS020000002">
    <property type="protein sequence ID" value="CAH6125365.1"/>
    <property type="molecule type" value="Genomic_DNA"/>
</dbReference>
<evidence type="ECO:0000313" key="9">
    <source>
        <dbReference type="EMBL" id="CAH6125365.1"/>
    </source>
</evidence>
<evidence type="ECO:0000256" key="3">
    <source>
        <dbReference type="ARBA" id="ARBA00022475"/>
    </source>
</evidence>
<evidence type="ECO:0000259" key="8">
    <source>
        <dbReference type="Pfam" id="PF00892"/>
    </source>
</evidence>
<dbReference type="KEGG" id="kpe:KPK_0830"/>
<dbReference type="KEGG" id="kvd:KR75_03995"/>
<feature type="domain" description="EamA" evidence="8">
    <location>
        <begin position="148"/>
        <end position="281"/>
    </location>
</feature>
<dbReference type="InterPro" id="IPR050638">
    <property type="entry name" value="AA-Vitamin_Transporters"/>
</dbReference>
<gene>
    <name evidence="9" type="ORF">AN2335V1_3099</name>
    <name evidence="12" type="ORF">CWM98_13625</name>
    <name evidence="13" type="ORF">IAP99_04355</name>
    <name evidence="14" type="ORF">NCTC9177_07051</name>
    <name evidence="10" type="ORF">NUKP37_42370</name>
    <name evidence="11" type="ORF">QAB22_004200</name>
    <name evidence="15" type="ORF">SAMEA3729809_03179</name>
</gene>
<reference evidence="11" key="8">
    <citation type="journal article" date="2023" name="Nat. Commun.">
        <title>Genomic dissection of endemic carbapenem resistance reveals metallo-beta-lactamase dissemination through clonal, plasmid and integron transfer.</title>
        <authorList>
            <person name="Macesic N."/>
            <person name="Hawkey J."/>
            <person name="Vezina B."/>
            <person name="Wisniewski J.A."/>
            <person name="Cottingham H."/>
            <person name="Blakeway L.V."/>
            <person name="Harshegyi T."/>
            <person name="Pragastis K."/>
            <person name="Badoordeen G.Z."/>
            <person name="Dennison A."/>
            <person name="Spelman D.W."/>
            <person name="Jenney A.W.J."/>
            <person name="Peleg A.Y."/>
        </authorList>
    </citation>
    <scope>NUCLEOTIDE SEQUENCE</scope>
    <source>
        <strain evidence="11">CPO071</strain>
    </source>
</reference>
<proteinExistence type="inferred from homology"/>
<reference evidence="13 19" key="5">
    <citation type="submission" date="2020-08" db="EMBL/GenBank/DDBJ databases">
        <title>Complete genome sequence of Klebsiella pneumoniae KP2757.</title>
        <authorList>
            <person name="Zhang X."/>
        </authorList>
    </citation>
    <scope>NUCLEOTIDE SEQUENCE [LARGE SCALE GENOMIC DNA]</scope>
    <source>
        <strain evidence="13 19">KP2757</strain>
    </source>
</reference>
<feature type="transmembrane region" description="Helical" evidence="7">
    <location>
        <begin position="174"/>
        <end position="198"/>
    </location>
</feature>
<evidence type="ECO:0000256" key="5">
    <source>
        <dbReference type="ARBA" id="ARBA00022989"/>
    </source>
</evidence>
<feature type="transmembrane region" description="Helical" evidence="7">
    <location>
        <begin position="39"/>
        <end position="57"/>
    </location>
</feature>
<dbReference type="EMBL" id="UKAS01000009">
    <property type="protein sequence ID" value="SXF94713.1"/>
    <property type="molecule type" value="Genomic_DNA"/>
</dbReference>
<evidence type="ECO:0000313" key="17">
    <source>
        <dbReference type="Proteomes" id="UP000254545"/>
    </source>
</evidence>
<dbReference type="OMA" id="FSFFWAM"/>
<feature type="transmembrane region" description="Helical" evidence="7">
    <location>
        <begin position="265"/>
        <end position="286"/>
    </location>
</feature>
<keyword evidence="5 7" id="KW-1133">Transmembrane helix</keyword>
<dbReference type="InterPro" id="IPR000620">
    <property type="entry name" value="EamA_dom"/>
</dbReference>
<dbReference type="Pfam" id="PF00892">
    <property type="entry name" value="EamA"/>
    <property type="match status" value="2"/>
</dbReference>
<reference evidence="10" key="6">
    <citation type="journal article" date="2022" name="J. Appl. Microbiol.">
        <title>PCR-based ORF typing of Klebsiella pneumoniae for rapid identification of global clones and transmission events.</title>
        <authorList>
            <person name="Nonogaki R."/>
            <person name="Iijima A."/>
            <person name="Kawamura K."/>
            <person name="Kayama S."/>
            <person name="Sugai M."/>
            <person name="Yagi T."/>
            <person name="Arakawa Y."/>
            <person name="Doi Y."/>
            <person name="Suzuki M."/>
        </authorList>
    </citation>
    <scope>NUCLEOTIDE SEQUENCE</scope>
    <source>
        <strain evidence="10">NUKP-37</strain>
    </source>
</reference>
<evidence type="ECO:0000256" key="1">
    <source>
        <dbReference type="ARBA" id="ARBA00004651"/>
    </source>
</evidence>
<evidence type="ECO:0000313" key="16">
    <source>
        <dbReference type="Proteomes" id="UP000234473"/>
    </source>
</evidence>
<reference evidence="14 17" key="3">
    <citation type="submission" date="2018-06" db="EMBL/GenBank/DDBJ databases">
        <authorList>
            <consortium name="Pathogen Informatics"/>
            <person name="Doyle S."/>
        </authorList>
    </citation>
    <scope>NUCLEOTIDE SEQUENCE [LARGE SCALE GENOMIC DNA]</scope>
    <source>
        <strain evidence="14 17">NCTC9177</strain>
    </source>
</reference>
<accession>A0A087FJG7</accession>
<dbReference type="Proteomes" id="UP000516181">
    <property type="component" value="Chromosome"/>
</dbReference>
<reference evidence="11" key="9">
    <citation type="submission" date="2024-01" db="EMBL/GenBank/DDBJ databases">
        <authorList>
            <person name="Macesic N."/>
        </authorList>
    </citation>
    <scope>NUCLEOTIDE SEQUENCE</scope>
    <source>
        <strain evidence="11">CPO071</strain>
    </source>
</reference>
<accession>A0A377ULU8</accession>
<feature type="transmembrane region" description="Helical" evidence="7">
    <location>
        <begin position="12"/>
        <end position="33"/>
    </location>
</feature>
<reference evidence="15 18" key="4">
    <citation type="submission" date="2018-08" db="EMBL/GenBank/DDBJ databases">
        <authorList>
            <consortium name="Pathogen Informatics"/>
        </authorList>
    </citation>
    <scope>NUCLEOTIDE SEQUENCE [LARGE SCALE GENOMIC DNA]</scope>
    <source>
        <strain evidence="15 18">EuSCAPE_TR218</strain>
    </source>
</reference>
<evidence type="ECO:0000313" key="18">
    <source>
        <dbReference type="Proteomes" id="UP000258928"/>
    </source>
</evidence>
<feature type="transmembrane region" description="Helical" evidence="7">
    <location>
        <begin position="69"/>
        <end position="89"/>
    </location>
</feature>
<dbReference type="Proteomes" id="UP000234473">
    <property type="component" value="Unassembled WGS sequence"/>
</dbReference>
<dbReference type="EMBL" id="JARTTN020000001">
    <property type="protein sequence ID" value="MEC6055770.1"/>
    <property type="molecule type" value="Genomic_DNA"/>
</dbReference>
<feature type="domain" description="EamA" evidence="8">
    <location>
        <begin position="12"/>
        <end position="138"/>
    </location>
</feature>
<comment type="subcellular location">
    <subcellularLocation>
        <location evidence="1">Cell membrane</location>
        <topology evidence="1">Multi-pass membrane protein</topology>
    </subcellularLocation>
</comment>
<reference evidence="12 16" key="1">
    <citation type="submission" date="2017-11" db="EMBL/GenBank/DDBJ databases">
        <authorList>
            <person name="Han C.G."/>
        </authorList>
    </citation>
    <scope>NUCLEOTIDE SEQUENCE [LARGE SCALE GENOMIC DNA]</scope>
    <source>
        <strain evidence="12 16">A5</strain>
    </source>
</reference>
<comment type="similarity">
    <text evidence="2">Belongs to the EamA transporter family.</text>
</comment>
<evidence type="ECO:0000313" key="13">
    <source>
        <dbReference type="EMBL" id="QNP25609.1"/>
    </source>
</evidence>
<keyword evidence="3" id="KW-1003">Cell membrane</keyword>
<evidence type="ECO:0000256" key="6">
    <source>
        <dbReference type="ARBA" id="ARBA00023136"/>
    </source>
</evidence>
<feature type="transmembrane region" description="Helical" evidence="7">
    <location>
        <begin position="210"/>
        <end position="228"/>
    </location>
</feature>
<organism evidence="12 16">
    <name type="scientific">Klebsiella variicola</name>
    <dbReference type="NCBI Taxonomy" id="244366"/>
    <lineage>
        <taxon>Bacteria</taxon>
        <taxon>Pseudomonadati</taxon>
        <taxon>Pseudomonadota</taxon>
        <taxon>Gammaproteobacteria</taxon>
        <taxon>Enterobacterales</taxon>
        <taxon>Enterobacteriaceae</taxon>
        <taxon>Klebsiella/Raoultella group</taxon>
        <taxon>Klebsiella</taxon>
        <taxon>Klebsiella pneumoniae complex</taxon>
    </lineage>
</organism>
<dbReference type="EMBL" id="CP060807">
    <property type="protein sequence ID" value="QNP25609.1"/>
    <property type="molecule type" value="Genomic_DNA"/>
</dbReference>
<dbReference type="Proteomes" id="UP000258928">
    <property type="component" value="Unassembled WGS sequence"/>
</dbReference>
<dbReference type="Proteomes" id="UP000789617">
    <property type="component" value="Unassembled WGS sequence"/>
</dbReference>